<dbReference type="InterPro" id="IPR058345">
    <property type="entry name" value="DUF8032"/>
</dbReference>
<accession>A0A9P4MW19</accession>
<evidence type="ECO:0000313" key="2">
    <source>
        <dbReference type="EMBL" id="KAF2204667.1"/>
    </source>
</evidence>
<name>A0A9P4MW19_9PLEO</name>
<dbReference type="Proteomes" id="UP000799536">
    <property type="component" value="Unassembled WGS sequence"/>
</dbReference>
<organism evidence="2 3">
    <name type="scientific">Delitschia confertaspora ATCC 74209</name>
    <dbReference type="NCBI Taxonomy" id="1513339"/>
    <lineage>
        <taxon>Eukaryota</taxon>
        <taxon>Fungi</taxon>
        <taxon>Dikarya</taxon>
        <taxon>Ascomycota</taxon>
        <taxon>Pezizomycotina</taxon>
        <taxon>Dothideomycetes</taxon>
        <taxon>Pleosporomycetidae</taxon>
        <taxon>Pleosporales</taxon>
        <taxon>Delitschiaceae</taxon>
        <taxon>Delitschia</taxon>
    </lineage>
</organism>
<dbReference type="Pfam" id="PF26087">
    <property type="entry name" value="DUF8032"/>
    <property type="match status" value="1"/>
</dbReference>
<protein>
    <recommendedName>
        <fullName evidence="1">DUF8032 domain-containing protein</fullName>
    </recommendedName>
</protein>
<feature type="domain" description="DUF8032" evidence="1">
    <location>
        <begin position="1"/>
        <end position="50"/>
    </location>
</feature>
<gene>
    <name evidence="2" type="ORF">GQ43DRAFT_492490</name>
</gene>
<dbReference type="EMBL" id="ML993871">
    <property type="protein sequence ID" value="KAF2204667.1"/>
    <property type="molecule type" value="Genomic_DNA"/>
</dbReference>
<proteinExistence type="predicted"/>
<reference evidence="2" key="1">
    <citation type="journal article" date="2020" name="Stud. Mycol.">
        <title>101 Dothideomycetes genomes: a test case for predicting lifestyles and emergence of pathogens.</title>
        <authorList>
            <person name="Haridas S."/>
            <person name="Albert R."/>
            <person name="Binder M."/>
            <person name="Bloem J."/>
            <person name="Labutti K."/>
            <person name="Salamov A."/>
            <person name="Andreopoulos B."/>
            <person name="Baker S."/>
            <person name="Barry K."/>
            <person name="Bills G."/>
            <person name="Bluhm B."/>
            <person name="Cannon C."/>
            <person name="Castanera R."/>
            <person name="Culley D."/>
            <person name="Daum C."/>
            <person name="Ezra D."/>
            <person name="Gonzalez J."/>
            <person name="Henrissat B."/>
            <person name="Kuo A."/>
            <person name="Liang C."/>
            <person name="Lipzen A."/>
            <person name="Lutzoni F."/>
            <person name="Magnuson J."/>
            <person name="Mondo S."/>
            <person name="Nolan M."/>
            <person name="Ohm R."/>
            <person name="Pangilinan J."/>
            <person name="Park H.-J."/>
            <person name="Ramirez L."/>
            <person name="Alfaro M."/>
            <person name="Sun H."/>
            <person name="Tritt A."/>
            <person name="Yoshinaga Y."/>
            <person name="Zwiers L.-H."/>
            <person name="Turgeon B."/>
            <person name="Goodwin S."/>
            <person name="Spatafora J."/>
            <person name="Crous P."/>
            <person name="Grigoriev I."/>
        </authorList>
    </citation>
    <scope>NUCLEOTIDE SEQUENCE</scope>
    <source>
        <strain evidence="2">ATCC 74209</strain>
    </source>
</reference>
<keyword evidence="3" id="KW-1185">Reference proteome</keyword>
<dbReference type="AlphaFoldDB" id="A0A9P4MW19"/>
<evidence type="ECO:0000313" key="3">
    <source>
        <dbReference type="Proteomes" id="UP000799536"/>
    </source>
</evidence>
<sequence length="72" mass="8465">MKCTIRCDKESINVDGPSHQFKWKNSVYVRVYNPSRGNRLNYETGTNRLGELWRQPSPYLRGEERNDSTCGR</sequence>
<comment type="caution">
    <text evidence="2">The sequence shown here is derived from an EMBL/GenBank/DDBJ whole genome shotgun (WGS) entry which is preliminary data.</text>
</comment>
<evidence type="ECO:0000259" key="1">
    <source>
        <dbReference type="Pfam" id="PF26087"/>
    </source>
</evidence>